<organism evidence="1 2">
    <name type="scientific">Streptomyces tropicalis</name>
    <dbReference type="NCBI Taxonomy" id="3034234"/>
    <lineage>
        <taxon>Bacteria</taxon>
        <taxon>Bacillati</taxon>
        <taxon>Actinomycetota</taxon>
        <taxon>Actinomycetes</taxon>
        <taxon>Kitasatosporales</taxon>
        <taxon>Streptomycetaceae</taxon>
        <taxon>Streptomyces</taxon>
    </lineage>
</organism>
<accession>A0ABT6A4N6</accession>
<proteinExistence type="predicted"/>
<comment type="caution">
    <text evidence="1">The sequence shown here is derived from an EMBL/GenBank/DDBJ whole genome shotgun (WGS) entry which is preliminary data.</text>
</comment>
<protein>
    <submittedName>
        <fullName evidence="1">Uncharacterized protein</fullName>
    </submittedName>
</protein>
<dbReference type="Proteomes" id="UP001221150">
    <property type="component" value="Unassembled WGS sequence"/>
</dbReference>
<reference evidence="1 2" key="1">
    <citation type="submission" date="2023-03" db="EMBL/GenBank/DDBJ databases">
        <title>Draft genome sequence of Streptomyces sp. K1PA1 isolated from peat swamp forest in Thailand.</title>
        <authorList>
            <person name="Klaysubun C."/>
            <person name="Duangmal K."/>
        </authorList>
    </citation>
    <scope>NUCLEOTIDE SEQUENCE [LARGE SCALE GENOMIC DNA]</scope>
    <source>
        <strain evidence="1 2">K1PA1</strain>
    </source>
</reference>
<name>A0ABT6A4N6_9ACTN</name>
<dbReference type="RefSeq" id="WP_276109157.1">
    <property type="nucleotide sequence ID" value="NZ_JARJBB010000005.1"/>
</dbReference>
<evidence type="ECO:0000313" key="1">
    <source>
        <dbReference type="EMBL" id="MDF3299612.1"/>
    </source>
</evidence>
<evidence type="ECO:0000313" key="2">
    <source>
        <dbReference type="Proteomes" id="UP001221150"/>
    </source>
</evidence>
<sequence>MFDEAGEDELLLAAMMQLGARGGSIGAAAGGAATGTHGLGRAGARGGARGAARGFTWTKKDVSTTVVELSGTVTAVSRLVHAAMAGAGDLVGAEARDDGSIAVRAMVGVGMGGLNPTVVTAVVAAGPEDVAVVELRAAGREGLIKRHPADHALAKITGRLTAASQ</sequence>
<keyword evidence="2" id="KW-1185">Reference proteome</keyword>
<gene>
    <name evidence="1" type="ORF">P3H78_13430</name>
</gene>
<dbReference type="EMBL" id="JARJBB010000005">
    <property type="protein sequence ID" value="MDF3299612.1"/>
    <property type="molecule type" value="Genomic_DNA"/>
</dbReference>